<accession>A0A2G0CGL0</accession>
<evidence type="ECO:0000256" key="1">
    <source>
        <dbReference type="SAM" id="MobiDB-lite"/>
    </source>
</evidence>
<sequence>MVRKINSLVRNCLLAAFTVLPLIAFGQVETEPNNSLNAADDLAAASSLLGTVGCSAVDRDDYFTTELPGDGTVRLRVTYTNTSGNAGADAVAYVYDANGSLLASQARNNVAIGATVTDTIYAYSRAKGKMYFRLNSTFCFGYTVSYDLLPPPTDADPEPNDDRSTAAPVAHREVTEGRIGYLSGSGQDREDYYRAILPDDGTVQLTITYDNTSNNPGADASAYIYDGDGTLLTSLATNNVGAGSQQTATLTAYGRGKDTVYFRVYSTFSFGYTLEYELLPPPTAGDPEPNDRRETAAALPLSTLTEGRIGYLYATTQDREDYFKTTLSDDGTVRLIVTYLNTSNNSGADASAYIYAANGTLLRSSATNNVAAGDSRTDTLYAPGRAQDVVYFRIYSTFSFGYRLRVDVLEPETGGDQEPNDDRATAALLPYNQETEGRIGFSSGTGQDREDYFRAVLPDDGTVKLSVTYLNESGNPGADASAYIYDGDGTLLTSVATNNVPASGQESATLYAYGRARDTMYFRIYSTFSFGYRVTYEVLPPPTEPDPEPNNDRFNASPIAHRAATEGRIGYSDATSQDREDFYQAILPDDGSVRLTITYENTSNNPGADASAYIYDGDGTLLTSAASNNVAVDGKATATLIAHCRARDTIYFRVYSTFSFGYTLEYELLPPPTAGNTEPNDTREQAAPIPYNEKIEGRIGYLTATTQDREDYFQAVLPDDGAVRLMVTYHNTSDNGGADASAYIYAKSGTLLTSRANNNQPVTGTRTDTLFAYGRARDTVFFRIYSTFCFGYELKYDLIEPRFGPDPEPNNTRMEGAPVGNSFVGRVGFLGETQDREDYFRLQNADLASFMIHLDYENESNNTGADLFVHLYNGQGRILRTFPLINQPLGPQRTTLEVECLDPDEVYLRISSSFAFSYRVRLEVIAEQPHAEIEYSRFGNRFAFVANSRRAESILWDFDDGSSSTQRYPVREFPIGVYDVTLAATNEACEETVVTTEQIQVTGIESYTPHSASMYVPSGFFAIRVFGAGFGEGTEVSLSRAGATVAADRIGIPSPAELTAIFRFDQAGPGTYDLRIKLGNGETFDFPNGFTIIQDDIDEEVDLDVDISGPANIRTNRWANFSLMVTNNRSRLANGVVACIVTPRNVETDLMDIVKRRSGKLLIKGDMWNRLTIDREDFNEVYFDGEFDPDVDTVEVDYNSVYNHLETYMKVDIDTLYGDPFRGTLHMLYIPLVRGNETRQVTFKMRSPTSQSLTLAGYALPFTIRNNPISGETLDWIHEGGTQAAALAGAAPHPWLKALGKAAGYVDIGSQIVFAEGVDLYYGTNTADAEFYAKQGVSLGAEVFNNHGPQFKKGSTGAQERALDFNKQANHYATNAKVVERQLKIGKFREGMQQELTDKLNRYKNEVARLREAGATEEAIDLATLEFKNWAKGRGIDITSRGIQSLIDFPDDTDDNRPKRINRRRVRSITSRDPNAIYGETGMGDRQYIRGDEVLSYFVAFENVDTAEAPAQIVRVEVALDTTKFDWRTTTLGHVTFGGNTYFLEESRQEYWRDIDLRPAQNLVVRVNAKLDTLTGRLSWQFTSLDPDTGGLPADALAGFLPPNKNSPEGEGGLTFSSRLLPGVTNNDSIGAQALIYFDDNDPIATNVWTNRIDAAGPVSELEPSYVEVNDTTIRIRYAAVDEESGVENYFLRFRREGDAWTEAAIPLEADGETEVFADNNYAYEFYVVAQDSVGNRESKEPRAELSVTLGTVAVAETGLDEIGISVFPNPAAEGHVYLKSEETVRGARIVLLDPVGRMVREYRLDLMAELPQPLRLGRLGRGVYTLWVTTPEGRRWARQVWVQGMP</sequence>
<comment type="caution">
    <text evidence="4">The sequence shown here is derived from an EMBL/GenBank/DDBJ whole genome shotgun (WGS) entry which is preliminary data.</text>
</comment>
<feature type="compositionally biased region" description="Basic and acidic residues" evidence="1">
    <location>
        <begin position="160"/>
        <end position="170"/>
    </location>
</feature>
<dbReference type="InterPro" id="IPR055353">
    <property type="entry name" value="DUF7619"/>
</dbReference>
<proteinExistence type="predicted"/>
<protein>
    <recommendedName>
        <fullName evidence="3">DUF7619 domain-containing protein</fullName>
    </recommendedName>
</protein>
<feature type="chain" id="PRO_5013706199" description="DUF7619 domain-containing protein" evidence="2">
    <location>
        <begin position="27"/>
        <end position="1847"/>
    </location>
</feature>
<dbReference type="InterPro" id="IPR013783">
    <property type="entry name" value="Ig-like_fold"/>
</dbReference>
<evidence type="ECO:0000313" key="4">
    <source>
        <dbReference type="EMBL" id="PHK99098.1"/>
    </source>
</evidence>
<keyword evidence="2" id="KW-0732">Signal</keyword>
<name>A0A2G0CGL0_9BACT</name>
<dbReference type="Pfam" id="PF24595">
    <property type="entry name" value="DUF7619"/>
    <property type="match status" value="1"/>
</dbReference>
<feature type="region of interest" description="Disordered" evidence="1">
    <location>
        <begin position="151"/>
        <end position="170"/>
    </location>
</feature>
<dbReference type="Gene3D" id="2.60.40.10">
    <property type="entry name" value="Immunoglobulins"/>
    <property type="match status" value="1"/>
</dbReference>
<gene>
    <name evidence="4" type="ORF">CGL56_06455</name>
</gene>
<feature type="signal peptide" evidence="2">
    <location>
        <begin position="1"/>
        <end position="26"/>
    </location>
</feature>
<evidence type="ECO:0000313" key="5">
    <source>
        <dbReference type="Proteomes" id="UP000226437"/>
    </source>
</evidence>
<dbReference type="SUPFAM" id="SSF49299">
    <property type="entry name" value="PKD domain"/>
    <property type="match status" value="1"/>
</dbReference>
<reference evidence="4 5" key="1">
    <citation type="submission" date="2017-10" db="EMBL/GenBank/DDBJ databases">
        <title>The draft genome sequence of Lewinella marina KCTC 32374.</title>
        <authorList>
            <person name="Wang K."/>
        </authorList>
    </citation>
    <scope>NUCLEOTIDE SEQUENCE [LARGE SCALE GENOMIC DNA]</scope>
    <source>
        <strain evidence="4 5">MKG-38</strain>
    </source>
</reference>
<evidence type="ECO:0000259" key="3">
    <source>
        <dbReference type="Pfam" id="PF24595"/>
    </source>
</evidence>
<dbReference type="Proteomes" id="UP000226437">
    <property type="component" value="Unassembled WGS sequence"/>
</dbReference>
<dbReference type="OrthoDB" id="9805017at2"/>
<dbReference type="Gene3D" id="2.60.120.380">
    <property type="match status" value="6"/>
</dbReference>
<evidence type="ECO:0000256" key="2">
    <source>
        <dbReference type="SAM" id="SignalP"/>
    </source>
</evidence>
<dbReference type="InterPro" id="IPR035986">
    <property type="entry name" value="PKD_dom_sf"/>
</dbReference>
<keyword evidence="5" id="KW-1185">Reference proteome</keyword>
<feature type="domain" description="DUF7619" evidence="3">
    <location>
        <begin position="1601"/>
        <end position="1651"/>
    </location>
</feature>
<organism evidence="4 5">
    <name type="scientific">Neolewinella marina</name>
    <dbReference type="NCBI Taxonomy" id="438751"/>
    <lineage>
        <taxon>Bacteria</taxon>
        <taxon>Pseudomonadati</taxon>
        <taxon>Bacteroidota</taxon>
        <taxon>Saprospiria</taxon>
        <taxon>Saprospirales</taxon>
        <taxon>Lewinellaceae</taxon>
        <taxon>Neolewinella</taxon>
    </lineage>
</organism>
<dbReference type="EMBL" id="PDLO01000002">
    <property type="protein sequence ID" value="PHK99098.1"/>
    <property type="molecule type" value="Genomic_DNA"/>
</dbReference>
<dbReference type="RefSeq" id="WP_099105715.1">
    <property type="nucleotide sequence ID" value="NZ_JAATJF010000002.1"/>
</dbReference>